<comment type="subunit">
    <text evidence="10">Monomer.</text>
</comment>
<evidence type="ECO:0000256" key="8">
    <source>
        <dbReference type="ARBA" id="ARBA00022842"/>
    </source>
</evidence>
<feature type="binding site" evidence="10">
    <location>
        <begin position="25"/>
        <end position="32"/>
    </location>
    <ligand>
        <name>ATP</name>
        <dbReference type="ChEBI" id="CHEBI:30616"/>
    </ligand>
</feature>
<dbReference type="Pfam" id="PF01715">
    <property type="entry name" value="IPPT"/>
    <property type="match status" value="1"/>
</dbReference>
<evidence type="ECO:0000256" key="9">
    <source>
        <dbReference type="ARBA" id="ARBA00049563"/>
    </source>
</evidence>
<keyword evidence="5 10" id="KW-0819">tRNA processing</keyword>
<evidence type="ECO:0000256" key="11">
    <source>
        <dbReference type="RuleBase" id="RU003783"/>
    </source>
</evidence>
<reference evidence="14 15" key="1">
    <citation type="submission" date="2018-07" db="EMBL/GenBank/DDBJ databases">
        <title>Genomic Encyclopedia of Type Strains, Phase IV (KMG-IV): sequencing the most valuable type-strain genomes for metagenomic binning, comparative biology and taxonomic classification.</title>
        <authorList>
            <person name="Goeker M."/>
        </authorList>
    </citation>
    <scope>NUCLEOTIDE SEQUENCE [LARGE SCALE GENOMIC DNA]</scope>
    <source>
        <strain evidence="14 15">DSM 26725</strain>
    </source>
</reference>
<comment type="caution">
    <text evidence="14">The sequence shown here is derived from an EMBL/GenBank/DDBJ whole genome shotgun (WGS) entry which is preliminary data.</text>
</comment>
<dbReference type="SUPFAM" id="SSF52540">
    <property type="entry name" value="P-loop containing nucleoside triphosphate hydrolases"/>
    <property type="match status" value="2"/>
</dbReference>
<protein>
    <recommendedName>
        <fullName evidence="10">tRNA dimethylallyltransferase</fullName>
        <ecNumber evidence="10">2.5.1.75</ecNumber>
    </recommendedName>
    <alternativeName>
        <fullName evidence="10">Dimethylallyl diphosphate:tRNA dimethylallyltransferase</fullName>
        <shortName evidence="10">DMAPP:tRNA dimethylallyltransferase</shortName>
        <shortName evidence="10">DMATase</shortName>
    </alternativeName>
    <alternativeName>
        <fullName evidence="10">Isopentenyl-diphosphate:tRNA isopentenyltransferase</fullName>
        <shortName evidence="10">IPP transferase</shortName>
        <shortName evidence="10">IPPT</shortName>
        <shortName evidence="10">IPTase</shortName>
    </alternativeName>
</protein>
<evidence type="ECO:0000256" key="12">
    <source>
        <dbReference type="RuleBase" id="RU003784"/>
    </source>
</evidence>
<dbReference type="GO" id="GO:0005524">
    <property type="term" value="F:ATP binding"/>
    <property type="evidence" value="ECO:0007669"/>
    <property type="project" value="UniProtKB-UniRule"/>
</dbReference>
<accession>A0A3D9FDU4</accession>
<evidence type="ECO:0000256" key="7">
    <source>
        <dbReference type="ARBA" id="ARBA00022840"/>
    </source>
</evidence>
<evidence type="ECO:0000256" key="4">
    <source>
        <dbReference type="ARBA" id="ARBA00022679"/>
    </source>
</evidence>
<comment type="function">
    <text evidence="2 10 12">Catalyzes the transfer of a dimethylallyl group onto the adenine at position 37 in tRNAs that read codons beginning with uridine, leading to the formation of N6-(dimethylallyl)adenosine (i(6)A).</text>
</comment>
<dbReference type="InterPro" id="IPR018022">
    <property type="entry name" value="IPT"/>
</dbReference>
<keyword evidence="15" id="KW-1185">Reference proteome</keyword>
<keyword evidence="4 10" id="KW-0808">Transferase</keyword>
<evidence type="ECO:0000256" key="1">
    <source>
        <dbReference type="ARBA" id="ARBA00001946"/>
    </source>
</evidence>
<evidence type="ECO:0000313" key="14">
    <source>
        <dbReference type="EMBL" id="RED15838.1"/>
    </source>
</evidence>
<dbReference type="PANTHER" id="PTHR11088:SF60">
    <property type="entry name" value="TRNA DIMETHYLALLYLTRANSFERASE"/>
    <property type="match status" value="1"/>
</dbReference>
<evidence type="ECO:0000256" key="3">
    <source>
        <dbReference type="ARBA" id="ARBA00005842"/>
    </source>
</evidence>
<dbReference type="EC" id="2.5.1.75" evidence="10"/>
<evidence type="ECO:0000256" key="2">
    <source>
        <dbReference type="ARBA" id="ARBA00003213"/>
    </source>
</evidence>
<dbReference type="InterPro" id="IPR039657">
    <property type="entry name" value="Dimethylallyltransferase"/>
</dbReference>
<feature type="site" description="Interaction with substrate tRNA" evidence="10">
    <location>
        <position position="116"/>
    </location>
</feature>
<feature type="site" description="Interaction with substrate tRNA" evidence="10">
    <location>
        <position position="138"/>
    </location>
</feature>
<dbReference type="PANTHER" id="PTHR11088">
    <property type="entry name" value="TRNA DIMETHYLALLYLTRANSFERASE"/>
    <property type="match status" value="1"/>
</dbReference>
<dbReference type="AlphaFoldDB" id="A0A3D9FDU4"/>
<comment type="caution">
    <text evidence="10">Lacks conserved residue(s) required for the propagation of feature annotation.</text>
</comment>
<evidence type="ECO:0000256" key="10">
    <source>
        <dbReference type="HAMAP-Rule" id="MF_00185"/>
    </source>
</evidence>
<dbReference type="Proteomes" id="UP000256310">
    <property type="component" value="Unassembled WGS sequence"/>
</dbReference>
<organism evidence="14 15">
    <name type="scientific">Parasphingopyxis lamellibrachiae</name>
    <dbReference type="NCBI Taxonomy" id="680125"/>
    <lineage>
        <taxon>Bacteria</taxon>
        <taxon>Pseudomonadati</taxon>
        <taxon>Pseudomonadota</taxon>
        <taxon>Alphaproteobacteria</taxon>
        <taxon>Sphingomonadales</taxon>
        <taxon>Sphingomonadaceae</taxon>
        <taxon>Parasphingopyxis</taxon>
    </lineage>
</organism>
<feature type="region of interest" description="Interaction with substrate tRNA" evidence="10">
    <location>
        <begin position="50"/>
        <end position="53"/>
    </location>
</feature>
<keyword evidence="8 10" id="KW-0460">Magnesium</keyword>
<dbReference type="GO" id="GO:0052381">
    <property type="term" value="F:tRNA dimethylallyltransferase activity"/>
    <property type="evidence" value="ECO:0007669"/>
    <property type="project" value="UniProtKB-UniRule"/>
</dbReference>
<comment type="similarity">
    <text evidence="3 10 13">Belongs to the IPP transferase family.</text>
</comment>
<dbReference type="Gene3D" id="3.40.50.300">
    <property type="entry name" value="P-loop containing nucleotide triphosphate hydrolases"/>
    <property type="match status" value="1"/>
</dbReference>
<gene>
    <name evidence="10" type="primary">miaA</name>
    <name evidence="14" type="ORF">DFR46_0845</name>
</gene>
<name>A0A3D9FDU4_9SPHN</name>
<proteinExistence type="inferred from homology"/>
<dbReference type="Gene3D" id="1.10.20.140">
    <property type="match status" value="1"/>
</dbReference>
<dbReference type="EMBL" id="QRDP01000004">
    <property type="protein sequence ID" value="RED15838.1"/>
    <property type="molecule type" value="Genomic_DNA"/>
</dbReference>
<feature type="binding site" evidence="10">
    <location>
        <begin position="27"/>
        <end position="32"/>
    </location>
    <ligand>
        <name>substrate</name>
    </ligand>
</feature>
<dbReference type="NCBIfam" id="TIGR00174">
    <property type="entry name" value="miaA"/>
    <property type="match status" value="1"/>
</dbReference>
<sequence length="318" mass="34263">MNMCGNSNQNATEKFAGARVALIAGPTASGKSSLAMAVADRVGGVIVNADSAQVYRDLRTVTARPDKAEEAAFPHRLFGYIDGSEACSAVRWADDAKAEIAAAHQGGKPAILVGGTGLYHRTLLEGLAPIPEIDADIRAAIRALPVADAYAALENEDPASAARLNRADSSRIARALEVVRSTGRPVDAWQREKSGGIAGDIALAPLILLPDRDWLYERCDRRFAAMFESGAVEEVEALLHRRLDPALPIMRAIGVPEIAAFLHGEMDRDAAVAAAAQATRRYAKRQYTWFANQPPGNWPRISESDYDDIDSYIVTKLL</sequence>
<dbReference type="HAMAP" id="MF_00185">
    <property type="entry name" value="IPP_trans"/>
    <property type="match status" value="1"/>
</dbReference>
<evidence type="ECO:0000256" key="6">
    <source>
        <dbReference type="ARBA" id="ARBA00022741"/>
    </source>
</evidence>
<comment type="catalytic activity">
    <reaction evidence="9 10 11">
        <text>adenosine(37) in tRNA + dimethylallyl diphosphate = N(6)-dimethylallyladenosine(37) in tRNA + diphosphate</text>
        <dbReference type="Rhea" id="RHEA:26482"/>
        <dbReference type="Rhea" id="RHEA-COMP:10162"/>
        <dbReference type="Rhea" id="RHEA-COMP:10375"/>
        <dbReference type="ChEBI" id="CHEBI:33019"/>
        <dbReference type="ChEBI" id="CHEBI:57623"/>
        <dbReference type="ChEBI" id="CHEBI:74411"/>
        <dbReference type="ChEBI" id="CHEBI:74415"/>
        <dbReference type="EC" id="2.5.1.75"/>
    </reaction>
</comment>
<dbReference type="InterPro" id="IPR027417">
    <property type="entry name" value="P-loop_NTPase"/>
</dbReference>
<dbReference type="GO" id="GO:0006400">
    <property type="term" value="P:tRNA modification"/>
    <property type="evidence" value="ECO:0007669"/>
    <property type="project" value="TreeGrafter"/>
</dbReference>
<evidence type="ECO:0000256" key="5">
    <source>
        <dbReference type="ARBA" id="ARBA00022694"/>
    </source>
</evidence>
<evidence type="ECO:0000256" key="13">
    <source>
        <dbReference type="RuleBase" id="RU003785"/>
    </source>
</evidence>
<keyword evidence="6 10" id="KW-0547">Nucleotide-binding</keyword>
<comment type="cofactor">
    <cofactor evidence="1 10">
        <name>Mg(2+)</name>
        <dbReference type="ChEBI" id="CHEBI:18420"/>
    </cofactor>
</comment>
<evidence type="ECO:0000313" key="15">
    <source>
        <dbReference type="Proteomes" id="UP000256310"/>
    </source>
</evidence>
<keyword evidence="7 10" id="KW-0067">ATP-binding</keyword>